<evidence type="ECO:0000313" key="1">
    <source>
        <dbReference type="EMBL" id="ANA86483.1"/>
    </source>
</evidence>
<name>A0A161HTA1_9CAUD</name>
<accession>A0A161HTA1</accession>
<protein>
    <submittedName>
        <fullName evidence="1">Uncharacterized protein</fullName>
    </submittedName>
</protein>
<dbReference type="RefSeq" id="YP_009274566.1">
    <property type="nucleotide sequence ID" value="NC_030917.1"/>
</dbReference>
<dbReference type="Proteomes" id="UP000204609">
    <property type="component" value="Segment"/>
</dbReference>
<dbReference type="GeneID" id="28800608"/>
<dbReference type="KEGG" id="vg:28800608"/>
<organism evidence="1 2">
    <name type="scientific">Gordonia phage OneUp</name>
    <dbReference type="NCBI Taxonomy" id="1838074"/>
    <lineage>
        <taxon>Viruses</taxon>
        <taxon>Duplodnaviria</taxon>
        <taxon>Heunggongvirae</taxon>
        <taxon>Uroviricota</taxon>
        <taxon>Caudoviricetes</taxon>
        <taxon>Oneupvirus</taxon>
        <taxon>Oneupvirus oneup</taxon>
    </lineage>
</organism>
<dbReference type="EMBL" id="KU998245">
    <property type="protein sequence ID" value="ANA86483.1"/>
    <property type="molecule type" value="Genomic_DNA"/>
</dbReference>
<reference evidence="2" key="1">
    <citation type="submission" date="2016-03" db="EMBL/GenBank/DDBJ databases">
        <authorList>
            <person name="Ploux O."/>
        </authorList>
    </citation>
    <scope>NUCLEOTIDE SEQUENCE [LARGE SCALE GENOMIC DNA]</scope>
</reference>
<keyword evidence="2" id="KW-1185">Reference proteome</keyword>
<evidence type="ECO:0000313" key="2">
    <source>
        <dbReference type="Proteomes" id="UP000204609"/>
    </source>
</evidence>
<gene>
    <name evidence="1" type="primary">150</name>
    <name evidence="1" type="ORF">PBI_ONEUP_150</name>
</gene>
<proteinExistence type="predicted"/>
<dbReference type="OrthoDB" id="36925at10239"/>
<sequence>MSDIDAQYISLLEERVYEKAQFVADRLRQIADDIEVEIRRAKDHGRVQALPSNVSRTVAWGIANAHVGDVAGTYADLVEAREAVRKLEEEK</sequence>